<organism evidence="1 2">
    <name type="scientific">Cellulophaga fucicola</name>
    <dbReference type="NCBI Taxonomy" id="76595"/>
    <lineage>
        <taxon>Bacteria</taxon>
        <taxon>Pseudomonadati</taxon>
        <taxon>Bacteroidota</taxon>
        <taxon>Flavobacteriia</taxon>
        <taxon>Flavobacteriales</taxon>
        <taxon>Flavobacteriaceae</taxon>
        <taxon>Cellulophaga</taxon>
    </lineage>
</organism>
<dbReference type="SUPFAM" id="SSF48452">
    <property type="entry name" value="TPR-like"/>
    <property type="match status" value="1"/>
</dbReference>
<dbReference type="STRING" id="76595.SAMN05660313_01380"/>
<dbReference type="AlphaFoldDB" id="A0A1K1NUN5"/>
<sequence>MKELNEDIYFTILQLSKAADNHLENGEKSAALLKYWNAYDLIPEPKKDSETSTWLLTAIGNINFLNEDYKAGVANLTSAMRCPDAVGNAFMHLRLGQCQLEVGNLRRAENELARAYTIDGKSIFNKEDKKYFEFLKTKIDIQPKKKKWWKLLKSE</sequence>
<gene>
    <name evidence="1" type="ORF">SAMN05660313_01380</name>
</gene>
<reference evidence="2" key="1">
    <citation type="submission" date="2016-11" db="EMBL/GenBank/DDBJ databases">
        <authorList>
            <person name="Varghese N."/>
            <person name="Submissions S."/>
        </authorList>
    </citation>
    <scope>NUCLEOTIDE SEQUENCE [LARGE SCALE GENOMIC DNA]</scope>
    <source>
        <strain evidence="2">DSM 24786</strain>
    </source>
</reference>
<dbReference type="EMBL" id="FPIY01000002">
    <property type="protein sequence ID" value="SFW39020.1"/>
    <property type="molecule type" value="Genomic_DNA"/>
</dbReference>
<dbReference type="Proteomes" id="UP000183257">
    <property type="component" value="Unassembled WGS sequence"/>
</dbReference>
<proteinExistence type="predicted"/>
<accession>A0A1K1NUN5</accession>
<evidence type="ECO:0008006" key="3">
    <source>
        <dbReference type="Google" id="ProtNLM"/>
    </source>
</evidence>
<protein>
    <recommendedName>
        <fullName evidence="3">Tetratricopeptide repeat-containing protein</fullName>
    </recommendedName>
</protein>
<dbReference type="RefSeq" id="WP_072303065.1">
    <property type="nucleotide sequence ID" value="NZ_FPIY01000002.1"/>
</dbReference>
<evidence type="ECO:0000313" key="2">
    <source>
        <dbReference type="Proteomes" id="UP000183257"/>
    </source>
</evidence>
<name>A0A1K1NUN5_9FLAO</name>
<dbReference type="Gene3D" id="1.25.40.10">
    <property type="entry name" value="Tetratricopeptide repeat domain"/>
    <property type="match status" value="1"/>
</dbReference>
<dbReference type="InterPro" id="IPR011990">
    <property type="entry name" value="TPR-like_helical_dom_sf"/>
</dbReference>
<dbReference type="OrthoDB" id="1551390at2"/>
<evidence type="ECO:0000313" key="1">
    <source>
        <dbReference type="EMBL" id="SFW39020.1"/>
    </source>
</evidence>
<keyword evidence="2" id="KW-1185">Reference proteome</keyword>